<proteinExistence type="predicted"/>
<dbReference type="GO" id="GO:0043565">
    <property type="term" value="F:sequence-specific DNA binding"/>
    <property type="evidence" value="ECO:0007669"/>
    <property type="project" value="InterPro"/>
</dbReference>
<reference evidence="5 6" key="1">
    <citation type="submission" date="2015-09" db="EMBL/GenBank/DDBJ databases">
        <authorList>
            <consortium name="Pathogen Informatics"/>
        </authorList>
    </citation>
    <scope>NUCLEOTIDE SEQUENCE [LARGE SCALE GENOMIC DNA]</scope>
    <source>
        <strain evidence="5 6">2789STDY5834856</strain>
    </source>
</reference>
<evidence type="ECO:0000259" key="4">
    <source>
        <dbReference type="PROSITE" id="PS01124"/>
    </source>
</evidence>
<dbReference type="AlphaFoldDB" id="A0A174ARY6"/>
<dbReference type="InterPro" id="IPR037923">
    <property type="entry name" value="HTH-like"/>
</dbReference>
<dbReference type="SMART" id="SM00342">
    <property type="entry name" value="HTH_ARAC"/>
    <property type="match status" value="1"/>
</dbReference>
<sequence length="303" mass="35868">MNGVTYEKVNLNPNIPAMLGYWGKENIDAKSAFYIGPHWHRSIEITFLTEGQVEGVINGRSIKVNCGDFIFVNSGDVHEIEKKQGKLCGGIILVLSYDFIKSVYPNIDNIRFDIYKKSNSKKRLVDIFLTIKDIYLNPEELDYIKINSYLYEILYILLSNFTVEDDNSNLENYFKYRDKQKEILMYIGENYREELSLDKISKQFYMSSEYFSRKFHEWFGVTYKMYLANYRLSKAYEDLINSDDNIQDIALTHGFLNVKSFINIFKEKYNMTPSKYRQLINCQETAEKWTRNYNNKLIKNDNI</sequence>
<organism evidence="5 6">
    <name type="scientific">Clostridium disporicum</name>
    <dbReference type="NCBI Taxonomy" id="84024"/>
    <lineage>
        <taxon>Bacteria</taxon>
        <taxon>Bacillati</taxon>
        <taxon>Bacillota</taxon>
        <taxon>Clostridia</taxon>
        <taxon>Eubacteriales</taxon>
        <taxon>Clostridiaceae</taxon>
        <taxon>Clostridium</taxon>
    </lineage>
</organism>
<dbReference type="Pfam" id="PF07883">
    <property type="entry name" value="Cupin_2"/>
    <property type="match status" value="1"/>
</dbReference>
<dbReference type="OrthoDB" id="253601at2"/>
<dbReference type="InterPro" id="IPR013096">
    <property type="entry name" value="Cupin_2"/>
</dbReference>
<dbReference type="InterPro" id="IPR020449">
    <property type="entry name" value="Tscrpt_reg_AraC-type_HTH"/>
</dbReference>
<dbReference type="Pfam" id="PF12833">
    <property type="entry name" value="HTH_18"/>
    <property type="match status" value="1"/>
</dbReference>
<dbReference type="InterPro" id="IPR018060">
    <property type="entry name" value="HTH_AraC"/>
</dbReference>
<dbReference type="Proteomes" id="UP000095594">
    <property type="component" value="Unassembled WGS sequence"/>
</dbReference>
<protein>
    <submittedName>
        <fullName evidence="5">AraC family transcriptional regulator</fullName>
    </submittedName>
</protein>
<evidence type="ECO:0000256" key="2">
    <source>
        <dbReference type="ARBA" id="ARBA00023125"/>
    </source>
</evidence>
<feature type="domain" description="HTH araC/xylS-type" evidence="4">
    <location>
        <begin position="181"/>
        <end position="279"/>
    </location>
</feature>
<dbReference type="PANTHER" id="PTHR43280:SF2">
    <property type="entry name" value="HTH-TYPE TRANSCRIPTIONAL REGULATOR EXSA"/>
    <property type="match status" value="1"/>
</dbReference>
<dbReference type="Gene3D" id="2.60.120.10">
    <property type="entry name" value="Jelly Rolls"/>
    <property type="match status" value="1"/>
</dbReference>
<dbReference type="EMBL" id="CYZX01000003">
    <property type="protein sequence ID" value="CUN90280.1"/>
    <property type="molecule type" value="Genomic_DNA"/>
</dbReference>
<dbReference type="PRINTS" id="PR00032">
    <property type="entry name" value="HTHARAC"/>
</dbReference>
<keyword evidence="1" id="KW-0805">Transcription regulation</keyword>
<dbReference type="SUPFAM" id="SSF51215">
    <property type="entry name" value="Regulatory protein AraC"/>
    <property type="match status" value="1"/>
</dbReference>
<dbReference type="PANTHER" id="PTHR43280">
    <property type="entry name" value="ARAC-FAMILY TRANSCRIPTIONAL REGULATOR"/>
    <property type="match status" value="1"/>
</dbReference>
<evidence type="ECO:0000256" key="3">
    <source>
        <dbReference type="ARBA" id="ARBA00023163"/>
    </source>
</evidence>
<gene>
    <name evidence="5" type="primary">melR_2</name>
    <name evidence="5" type="ORF">ERS852471_00651</name>
</gene>
<dbReference type="RefSeq" id="WP_055263864.1">
    <property type="nucleotide sequence ID" value="NZ_CABIXQ010000003.1"/>
</dbReference>
<name>A0A174ARY6_9CLOT</name>
<dbReference type="PROSITE" id="PS01124">
    <property type="entry name" value="HTH_ARAC_FAMILY_2"/>
    <property type="match status" value="1"/>
</dbReference>
<dbReference type="InterPro" id="IPR014710">
    <property type="entry name" value="RmlC-like_jellyroll"/>
</dbReference>
<keyword evidence="2" id="KW-0238">DNA-binding</keyword>
<evidence type="ECO:0000313" key="5">
    <source>
        <dbReference type="EMBL" id="CUN90280.1"/>
    </source>
</evidence>
<dbReference type="Gene3D" id="1.10.10.60">
    <property type="entry name" value="Homeodomain-like"/>
    <property type="match status" value="2"/>
</dbReference>
<keyword evidence="3" id="KW-0804">Transcription</keyword>
<evidence type="ECO:0000313" key="6">
    <source>
        <dbReference type="Proteomes" id="UP000095594"/>
    </source>
</evidence>
<dbReference type="GO" id="GO:0003700">
    <property type="term" value="F:DNA-binding transcription factor activity"/>
    <property type="evidence" value="ECO:0007669"/>
    <property type="project" value="InterPro"/>
</dbReference>
<dbReference type="SUPFAM" id="SSF46689">
    <property type="entry name" value="Homeodomain-like"/>
    <property type="match status" value="2"/>
</dbReference>
<evidence type="ECO:0000256" key="1">
    <source>
        <dbReference type="ARBA" id="ARBA00023015"/>
    </source>
</evidence>
<accession>A0A174ARY6</accession>
<dbReference type="InterPro" id="IPR009057">
    <property type="entry name" value="Homeodomain-like_sf"/>
</dbReference>